<comment type="similarity">
    <text evidence="2 10">Belongs to the glucose-1-phosphate thymidylyltransferase family.</text>
</comment>
<name>A0A923LUQ1_9FIRM</name>
<sequence>MKGIILAAGKGSRLYPMTRPVCKPLLPVYDKPMVYYPLAVLLQAGIRDILIIIPPGEEGPFYRLLGSGGRFGVNITYEVQEVARGIADALLIGEQFIGKDDVCLVLGDNIFYSPFFEDYLNRALALGEGACVFGHYVNDPRAFGVVEFDEAGNAVSIEEKPRYPKSNYIIPGLYFYDNDVMEIAHALKPSARGELEITDVNLEYLRRGKLHVVKFDRDFVWLDAGTAENLLGSAQEVKRVQDETGRYIACLEEIAYQRGYISHQALMRLASDLDKTLYGQYLQCL</sequence>
<reference evidence="12" key="1">
    <citation type="submission" date="2020-08" db="EMBL/GenBank/DDBJ databases">
        <title>Genome public.</title>
        <authorList>
            <person name="Liu C."/>
            <person name="Sun Q."/>
        </authorList>
    </citation>
    <scope>NUCLEOTIDE SEQUENCE</scope>
    <source>
        <strain evidence="12">NSJ-28</strain>
    </source>
</reference>
<dbReference type="FunFam" id="3.90.550.10:FF:000023">
    <property type="entry name" value="Glucose-1-phosphate thymidylyltransferase"/>
    <property type="match status" value="1"/>
</dbReference>
<evidence type="ECO:0000256" key="9">
    <source>
        <dbReference type="ARBA" id="ARBA00049336"/>
    </source>
</evidence>
<dbReference type="InterPro" id="IPR005907">
    <property type="entry name" value="G1P_thy_trans_s"/>
</dbReference>
<dbReference type="EC" id="2.7.7.24" evidence="3 10"/>
<dbReference type="NCBIfam" id="TIGR01207">
    <property type="entry name" value="rmlA"/>
    <property type="match status" value="1"/>
</dbReference>
<dbReference type="PANTHER" id="PTHR43532">
    <property type="entry name" value="GLUCOSE-1-PHOSPHATE THYMIDYLYLTRANSFERASE"/>
    <property type="match status" value="1"/>
</dbReference>
<evidence type="ECO:0000256" key="5">
    <source>
        <dbReference type="ARBA" id="ARBA00022679"/>
    </source>
</evidence>
<dbReference type="AlphaFoldDB" id="A0A923LUQ1"/>
<organism evidence="12 13">
    <name type="scientific">Agathobaculum faecis</name>
    <dbReference type="NCBI Taxonomy" id="2763013"/>
    <lineage>
        <taxon>Bacteria</taxon>
        <taxon>Bacillati</taxon>
        <taxon>Bacillota</taxon>
        <taxon>Clostridia</taxon>
        <taxon>Eubacteriales</taxon>
        <taxon>Butyricicoccaceae</taxon>
        <taxon>Agathobaculum</taxon>
    </lineage>
</organism>
<comment type="catalytic activity">
    <reaction evidence="9 10">
        <text>dTTP + alpha-D-glucose 1-phosphate + H(+) = dTDP-alpha-D-glucose + diphosphate</text>
        <dbReference type="Rhea" id="RHEA:15225"/>
        <dbReference type="ChEBI" id="CHEBI:15378"/>
        <dbReference type="ChEBI" id="CHEBI:33019"/>
        <dbReference type="ChEBI" id="CHEBI:37568"/>
        <dbReference type="ChEBI" id="CHEBI:57477"/>
        <dbReference type="ChEBI" id="CHEBI:58601"/>
        <dbReference type="EC" id="2.7.7.24"/>
    </reaction>
</comment>
<dbReference type="Gene3D" id="3.90.550.10">
    <property type="entry name" value="Spore Coat Polysaccharide Biosynthesis Protein SpsA, Chain A"/>
    <property type="match status" value="1"/>
</dbReference>
<dbReference type="SUPFAM" id="SSF53448">
    <property type="entry name" value="Nucleotide-diphospho-sugar transferases"/>
    <property type="match status" value="1"/>
</dbReference>
<evidence type="ECO:0000256" key="1">
    <source>
        <dbReference type="ARBA" id="ARBA00001946"/>
    </source>
</evidence>
<protein>
    <recommendedName>
        <fullName evidence="4 10">Glucose-1-phosphate thymidylyltransferase</fullName>
        <ecNumber evidence="3 10">2.7.7.24</ecNumber>
    </recommendedName>
</protein>
<evidence type="ECO:0000259" key="11">
    <source>
        <dbReference type="Pfam" id="PF00483"/>
    </source>
</evidence>
<evidence type="ECO:0000256" key="8">
    <source>
        <dbReference type="ARBA" id="ARBA00022842"/>
    </source>
</evidence>
<keyword evidence="6 10" id="KW-0548">Nucleotidyltransferase</keyword>
<dbReference type="GO" id="GO:0008879">
    <property type="term" value="F:glucose-1-phosphate thymidylyltransferase activity"/>
    <property type="evidence" value="ECO:0007669"/>
    <property type="project" value="UniProtKB-EC"/>
</dbReference>
<keyword evidence="5 10" id="KW-0808">Transferase</keyword>
<dbReference type="GO" id="GO:0046872">
    <property type="term" value="F:metal ion binding"/>
    <property type="evidence" value="ECO:0007669"/>
    <property type="project" value="UniProtKB-KW"/>
</dbReference>
<dbReference type="InterPro" id="IPR029044">
    <property type="entry name" value="Nucleotide-diphossugar_trans"/>
</dbReference>
<evidence type="ECO:0000313" key="13">
    <source>
        <dbReference type="Proteomes" id="UP000606499"/>
    </source>
</evidence>
<evidence type="ECO:0000256" key="10">
    <source>
        <dbReference type="RuleBase" id="RU003706"/>
    </source>
</evidence>
<evidence type="ECO:0000256" key="6">
    <source>
        <dbReference type="ARBA" id="ARBA00022695"/>
    </source>
</evidence>
<comment type="cofactor">
    <cofactor evidence="1">
        <name>Mg(2+)</name>
        <dbReference type="ChEBI" id="CHEBI:18420"/>
    </cofactor>
</comment>
<dbReference type="RefSeq" id="WP_107631633.1">
    <property type="nucleotide sequence ID" value="NZ_JACOPL010000008.1"/>
</dbReference>
<dbReference type="Proteomes" id="UP000606499">
    <property type="component" value="Unassembled WGS sequence"/>
</dbReference>
<evidence type="ECO:0000256" key="4">
    <source>
        <dbReference type="ARBA" id="ARBA00017654"/>
    </source>
</evidence>
<comment type="function">
    <text evidence="10">Catalyzes the formation of dTDP-glucose, from dTTP and glucose 1-phosphate, as well as its pyrophosphorolysis.</text>
</comment>
<evidence type="ECO:0000256" key="7">
    <source>
        <dbReference type="ARBA" id="ARBA00022723"/>
    </source>
</evidence>
<dbReference type="Pfam" id="PF00483">
    <property type="entry name" value="NTP_transferase"/>
    <property type="match status" value="1"/>
</dbReference>
<dbReference type="InterPro" id="IPR005835">
    <property type="entry name" value="NTP_transferase_dom"/>
</dbReference>
<keyword evidence="7 10" id="KW-0479">Metal-binding</keyword>
<dbReference type="EMBL" id="JACOPL010000008">
    <property type="protein sequence ID" value="MBC5725663.1"/>
    <property type="molecule type" value="Genomic_DNA"/>
</dbReference>
<gene>
    <name evidence="12" type="primary">rfbA</name>
    <name evidence="12" type="ORF">H8S45_09375</name>
</gene>
<accession>A0A923LUQ1</accession>
<feature type="domain" description="Nucleotidyl transferase" evidence="11">
    <location>
        <begin position="2"/>
        <end position="237"/>
    </location>
</feature>
<comment type="caution">
    <text evidence="12">The sequence shown here is derived from an EMBL/GenBank/DDBJ whole genome shotgun (WGS) entry which is preliminary data.</text>
</comment>
<keyword evidence="8 10" id="KW-0460">Magnesium</keyword>
<evidence type="ECO:0000313" key="12">
    <source>
        <dbReference type="EMBL" id="MBC5725663.1"/>
    </source>
</evidence>
<keyword evidence="13" id="KW-1185">Reference proteome</keyword>
<evidence type="ECO:0000256" key="2">
    <source>
        <dbReference type="ARBA" id="ARBA00010480"/>
    </source>
</evidence>
<evidence type="ECO:0000256" key="3">
    <source>
        <dbReference type="ARBA" id="ARBA00012461"/>
    </source>
</evidence>
<proteinExistence type="inferred from homology"/>
<dbReference type="PANTHER" id="PTHR43532:SF1">
    <property type="entry name" value="GLUCOSE-1-PHOSPHATE THYMIDYLYLTRANSFERASE 1"/>
    <property type="match status" value="1"/>
</dbReference>